<comment type="caution">
    <text evidence="11">The sequence shown here is derived from an EMBL/GenBank/DDBJ whole genome shotgun (WGS) entry which is preliminary data.</text>
</comment>
<dbReference type="SUPFAM" id="SSF56300">
    <property type="entry name" value="Metallo-dependent phosphatases"/>
    <property type="match status" value="1"/>
</dbReference>
<feature type="chain" id="PRO_5041773868" description="Purple acid phosphatase" evidence="6">
    <location>
        <begin position="24"/>
        <end position="810"/>
    </location>
</feature>
<dbReference type="InterPro" id="IPR008963">
    <property type="entry name" value="Purple_acid_Pase-like_N"/>
</dbReference>
<evidence type="ECO:0000313" key="12">
    <source>
        <dbReference type="Proteomes" id="UP001209570"/>
    </source>
</evidence>
<evidence type="ECO:0000256" key="3">
    <source>
        <dbReference type="ARBA" id="ARBA00022525"/>
    </source>
</evidence>
<comment type="subcellular location">
    <subcellularLocation>
        <location evidence="1">Secreted</location>
    </subcellularLocation>
</comment>
<dbReference type="GO" id="GO:0005576">
    <property type="term" value="C:extracellular region"/>
    <property type="evidence" value="ECO:0007669"/>
    <property type="project" value="UniProtKB-SubCell"/>
</dbReference>
<dbReference type="Gene3D" id="3.60.21.10">
    <property type="match status" value="1"/>
</dbReference>
<dbReference type="SUPFAM" id="SSF49363">
    <property type="entry name" value="Purple acid phosphatase, N-terminal domain"/>
    <property type="match status" value="1"/>
</dbReference>
<evidence type="ECO:0000256" key="7">
    <source>
        <dbReference type="SAM" id="MobiDB-lite"/>
    </source>
</evidence>
<keyword evidence="3" id="KW-0964">Secreted</keyword>
<keyword evidence="12" id="KW-1185">Reference proteome</keyword>
<dbReference type="InterPro" id="IPR041792">
    <property type="entry name" value="MPP_PAP"/>
</dbReference>
<comment type="catalytic activity">
    <reaction evidence="6">
        <text>a phosphate monoester + H2O = an alcohol + phosphate</text>
        <dbReference type="Rhea" id="RHEA:15017"/>
        <dbReference type="ChEBI" id="CHEBI:15377"/>
        <dbReference type="ChEBI" id="CHEBI:30879"/>
        <dbReference type="ChEBI" id="CHEBI:43474"/>
        <dbReference type="ChEBI" id="CHEBI:67140"/>
        <dbReference type="EC" id="3.1.3.2"/>
    </reaction>
</comment>
<feature type="compositionally biased region" description="Basic and acidic residues" evidence="7">
    <location>
        <begin position="778"/>
        <end position="790"/>
    </location>
</feature>
<dbReference type="CDD" id="cd00839">
    <property type="entry name" value="MPP_PAPs"/>
    <property type="match status" value="1"/>
</dbReference>
<proteinExistence type="inferred from homology"/>
<dbReference type="InterPro" id="IPR015914">
    <property type="entry name" value="PAPs_N"/>
</dbReference>
<feature type="domain" description="Calcineurin-like phosphoesterase" evidence="8">
    <location>
        <begin position="356"/>
        <end position="557"/>
    </location>
</feature>
<feature type="domain" description="Purple acid phosphatase N-terminal" evidence="10">
    <location>
        <begin position="196"/>
        <end position="311"/>
    </location>
</feature>
<evidence type="ECO:0000256" key="2">
    <source>
        <dbReference type="ARBA" id="ARBA00011738"/>
    </source>
</evidence>
<evidence type="ECO:0000256" key="5">
    <source>
        <dbReference type="ARBA" id="ARBA00023180"/>
    </source>
</evidence>
<dbReference type="InterPro" id="IPR004843">
    <property type="entry name" value="Calcineurin-like_PHP"/>
</dbReference>
<gene>
    <name evidence="11" type="ORF">P43SY_009672</name>
</gene>
<dbReference type="PANTHER" id="PTHR45778">
    <property type="entry name" value="PURPLE ACID PHOSPHATASE-RELATED"/>
    <property type="match status" value="1"/>
</dbReference>
<dbReference type="Gene3D" id="2.60.40.380">
    <property type="entry name" value="Purple acid phosphatase-like, N-terminal"/>
    <property type="match status" value="1"/>
</dbReference>
<dbReference type="AlphaFoldDB" id="A0AAD5L8J7"/>
<dbReference type="PRINTS" id="PR01217">
    <property type="entry name" value="PRICHEXTENSN"/>
</dbReference>
<dbReference type="Pfam" id="PF00149">
    <property type="entry name" value="Metallophos"/>
    <property type="match status" value="1"/>
</dbReference>
<dbReference type="PANTHER" id="PTHR45778:SF7">
    <property type="entry name" value="PURPLE ACID PHOSPHATASE"/>
    <property type="match status" value="1"/>
</dbReference>
<sequence length="810" mass="89415">MAPSRQSTLPALLRLGLALLVAAATAPVHVHVSARGQRPPAAFQPCDPLAPQRCEFVDAHDGFFATAQHRALAHISRMHGPVTHDRPHALLRVVTPTPIRHLDSVVLAYDIPDDAGNDWIGIYCVENELEPNADDDFLAAHPLQGSTRGEVEIRRLLNMRCSWHFRLFRGSTRDEHKHFRLAHTPYVRMARGADHPFQIHLALTGDPTQMRVMWVSGAAFSGAPTPPTLPQRVAFGERADALDRVVNASRSTYAASDMCEAPATTVHATLYRDPGQLWDAVLVGLEPGKQYFYRIETMTPSGAVSKVFQFHAAVAAGQPPTDGRPQSFFVYGDMGDDVMPPVGSLPSDRAGTTANLMLVDMAFERQQYNWLAVVHIGDISYAKGRTYIWDQFGAIIQPVAAELPYMVGVGNHDYCYFNGVEKDPSGPPGAFHPPDAPTDCQSGGECGVPLSRRYVMPATGNGVFWYSFDTGLVHHVVVSTEHDYTPGSRMYNWLVSDLGRVDRRRTPWVFLYVHRPMYCSEQYELDYKLSLFIRQSLETLCGIYGVDVVFSGHYHAYERTCPVFQEMCLSEPLPETWGPGREALEKALAPVHIMAGSAGAYVDDADYYPVTWSRRALKEYGYGRVHVHNATHVRYEFKGNHERAVVDSAWIISHHDWHHDIFERTAEAKRRTKAPTPAPGAAPPPSTPAPTPPPPEEDTLGLYIETADDLRHVMREKVEVPLYERTTAPPPPPTPLPVSDPVPVPVAVPAAMSAMPLPVETPLPPAALPEPFAVTKLSREDATVERESARADPLASAVEDLAPRPTPGTS</sequence>
<keyword evidence="5" id="KW-0325">Glycoprotein</keyword>
<dbReference type="Pfam" id="PF14008">
    <property type="entry name" value="Metallophos_C"/>
    <property type="match status" value="1"/>
</dbReference>
<evidence type="ECO:0000313" key="11">
    <source>
        <dbReference type="EMBL" id="KAJ0392828.1"/>
    </source>
</evidence>
<name>A0AAD5L8J7_PYTIN</name>
<feature type="domain" description="Purple acid phosphatase C-terminal" evidence="9">
    <location>
        <begin position="589"/>
        <end position="648"/>
    </location>
</feature>
<evidence type="ECO:0000256" key="6">
    <source>
        <dbReference type="RuleBase" id="RU361203"/>
    </source>
</evidence>
<evidence type="ECO:0000259" key="10">
    <source>
        <dbReference type="Pfam" id="PF16656"/>
    </source>
</evidence>
<feature type="region of interest" description="Disordered" evidence="7">
    <location>
        <begin position="778"/>
        <end position="810"/>
    </location>
</feature>
<dbReference type="GO" id="GO:0003993">
    <property type="term" value="F:acid phosphatase activity"/>
    <property type="evidence" value="ECO:0007669"/>
    <property type="project" value="UniProtKB-EC"/>
</dbReference>
<comment type="subunit">
    <text evidence="2">Homodimer.</text>
</comment>
<dbReference type="Proteomes" id="UP001209570">
    <property type="component" value="Unassembled WGS sequence"/>
</dbReference>
<dbReference type="GO" id="GO:0046872">
    <property type="term" value="F:metal ion binding"/>
    <property type="evidence" value="ECO:0007669"/>
    <property type="project" value="InterPro"/>
</dbReference>
<dbReference type="Pfam" id="PF16656">
    <property type="entry name" value="Pur_ac_phosph_N"/>
    <property type="match status" value="1"/>
</dbReference>
<accession>A0AAD5L8J7</accession>
<feature type="signal peptide" evidence="6">
    <location>
        <begin position="1"/>
        <end position="23"/>
    </location>
</feature>
<evidence type="ECO:0000259" key="8">
    <source>
        <dbReference type="Pfam" id="PF00149"/>
    </source>
</evidence>
<keyword evidence="6" id="KW-0378">Hydrolase</keyword>
<dbReference type="InterPro" id="IPR029052">
    <property type="entry name" value="Metallo-depent_PP-like"/>
</dbReference>
<dbReference type="InterPro" id="IPR025733">
    <property type="entry name" value="PAPs_C"/>
</dbReference>
<comment type="similarity">
    <text evidence="6">Belongs to the metallophosphoesterase superfamily. Purple acid phosphatase family.</text>
</comment>
<evidence type="ECO:0000256" key="4">
    <source>
        <dbReference type="ARBA" id="ARBA00022729"/>
    </source>
</evidence>
<dbReference type="EC" id="3.1.3.2" evidence="6"/>
<evidence type="ECO:0000259" key="9">
    <source>
        <dbReference type="Pfam" id="PF14008"/>
    </source>
</evidence>
<organism evidence="11 12">
    <name type="scientific">Pythium insidiosum</name>
    <name type="common">Pythiosis disease agent</name>
    <dbReference type="NCBI Taxonomy" id="114742"/>
    <lineage>
        <taxon>Eukaryota</taxon>
        <taxon>Sar</taxon>
        <taxon>Stramenopiles</taxon>
        <taxon>Oomycota</taxon>
        <taxon>Peronosporomycetes</taxon>
        <taxon>Pythiales</taxon>
        <taxon>Pythiaceae</taxon>
        <taxon>Pythium</taxon>
    </lineage>
</organism>
<dbReference type="EMBL" id="JAKCXM010000567">
    <property type="protein sequence ID" value="KAJ0392828.1"/>
    <property type="molecule type" value="Genomic_DNA"/>
</dbReference>
<evidence type="ECO:0000256" key="1">
    <source>
        <dbReference type="ARBA" id="ARBA00004613"/>
    </source>
</evidence>
<keyword evidence="4 6" id="KW-0732">Signal</keyword>
<feature type="compositionally biased region" description="Pro residues" evidence="7">
    <location>
        <begin position="676"/>
        <end position="694"/>
    </location>
</feature>
<reference evidence="11" key="1">
    <citation type="submission" date="2021-12" db="EMBL/GenBank/DDBJ databases">
        <title>Prjna785345.</title>
        <authorList>
            <person name="Rujirawat T."/>
            <person name="Krajaejun T."/>
        </authorList>
    </citation>
    <scope>NUCLEOTIDE SEQUENCE</scope>
    <source>
        <strain evidence="11">Pi057C3</strain>
    </source>
</reference>
<protein>
    <recommendedName>
        <fullName evidence="6">Purple acid phosphatase</fullName>
        <ecNumber evidence="6">3.1.3.2</ecNumber>
    </recommendedName>
</protein>
<feature type="region of interest" description="Disordered" evidence="7">
    <location>
        <begin position="668"/>
        <end position="700"/>
    </location>
</feature>